<evidence type="ECO:0000313" key="3">
    <source>
        <dbReference type="Proteomes" id="UP000714275"/>
    </source>
</evidence>
<comment type="caution">
    <text evidence="2">The sequence shown here is derived from an EMBL/GenBank/DDBJ whole genome shotgun (WGS) entry which is preliminary data.</text>
</comment>
<evidence type="ECO:0000313" key="2">
    <source>
        <dbReference type="EMBL" id="KAG1776829.1"/>
    </source>
</evidence>
<sequence length="708" mass="77445">MSYQLYYDLQTTVKNTFFCLAKQQCLDPNAPFFLGDVGNDPLELLFGCTHMIGGHNSAFSYAQALDRIGAAKDIDTEGVDHINCELWKGDIIAGRCDLPFSWCSGRESALTVLAKSQLDPIHYSFADLFKSGEIDMLRPFGENQYLGINTDDNLEDASLVPTPPPPPPPPTPPPPPPPPPPPAVFPSLQPLETSLDAEGQSGEAEGHEDDKLMLTFEEQLIDESSVGSPMAVTHSHVIQDPSAPALPEGPGIRPNDYLLFKGRWIHKQTVCRLVINKDFVSKSLNRLEHVRSGYTKVHKRIDMSAGRITNQNLFLVGDIFLTHLRCGRSLSITSPDTAILFLWNGGYVTSRSVIQGTTSATERVVIVTVPGSLVEPINLDPTFIRLQDDINTDDFSQVNGGQSTWQISRDTLQAACDLIWAKAIDMNVSLNSIALVVPSNLKAFPYQFTDGTLAVVSIEATNQLTASGGECITTCLLCKAKVSGMRPHMGLHILQALYHIPEGTNMKDSVGTILPCGFCGRSGQPKCALEVKVTANGPLSWEMKCMYKHIFRYAFADAGSTNKPSCNVPVNCDLCHPALVPKLGRSKRRAHDGYVGGIWCYNMVEHVLTEYEEYAVPGHREVGVALPERVWTMMKLKELEQRVAGILQEHFQVSPNPATASTHDKENQPIASGSHKLKRAGTQSGTSRPSKKARPASSKLQISFSAVA</sequence>
<feature type="compositionally biased region" description="Polar residues" evidence="1">
    <location>
        <begin position="698"/>
        <end position="708"/>
    </location>
</feature>
<dbReference type="Proteomes" id="UP000714275">
    <property type="component" value="Unassembled WGS sequence"/>
</dbReference>
<dbReference type="AlphaFoldDB" id="A0A9P6ZU58"/>
<organism evidence="2 3">
    <name type="scientific">Suillus placidus</name>
    <dbReference type="NCBI Taxonomy" id="48579"/>
    <lineage>
        <taxon>Eukaryota</taxon>
        <taxon>Fungi</taxon>
        <taxon>Dikarya</taxon>
        <taxon>Basidiomycota</taxon>
        <taxon>Agaricomycotina</taxon>
        <taxon>Agaricomycetes</taxon>
        <taxon>Agaricomycetidae</taxon>
        <taxon>Boletales</taxon>
        <taxon>Suillineae</taxon>
        <taxon>Suillaceae</taxon>
        <taxon>Suillus</taxon>
    </lineage>
</organism>
<feature type="region of interest" description="Disordered" evidence="1">
    <location>
        <begin position="153"/>
        <end position="188"/>
    </location>
</feature>
<reference evidence="2" key="1">
    <citation type="journal article" date="2020" name="New Phytol.">
        <title>Comparative genomics reveals dynamic genome evolution in host specialist ectomycorrhizal fungi.</title>
        <authorList>
            <person name="Lofgren L.A."/>
            <person name="Nguyen N.H."/>
            <person name="Vilgalys R."/>
            <person name="Ruytinx J."/>
            <person name="Liao H.L."/>
            <person name="Branco S."/>
            <person name="Kuo A."/>
            <person name="LaButti K."/>
            <person name="Lipzen A."/>
            <person name="Andreopoulos W."/>
            <person name="Pangilinan J."/>
            <person name="Riley R."/>
            <person name="Hundley H."/>
            <person name="Na H."/>
            <person name="Barry K."/>
            <person name="Grigoriev I.V."/>
            <person name="Stajich J.E."/>
            <person name="Kennedy P.G."/>
        </authorList>
    </citation>
    <scope>NUCLEOTIDE SEQUENCE</scope>
    <source>
        <strain evidence="2">DOB743</strain>
    </source>
</reference>
<dbReference type="EMBL" id="JABBWD010000024">
    <property type="protein sequence ID" value="KAG1776829.1"/>
    <property type="molecule type" value="Genomic_DNA"/>
</dbReference>
<feature type="region of interest" description="Disordered" evidence="1">
    <location>
        <begin position="655"/>
        <end position="708"/>
    </location>
</feature>
<feature type="compositionally biased region" description="Pro residues" evidence="1">
    <location>
        <begin position="161"/>
        <end position="184"/>
    </location>
</feature>
<dbReference type="OrthoDB" id="2906821at2759"/>
<evidence type="ECO:0000256" key="1">
    <source>
        <dbReference type="SAM" id="MobiDB-lite"/>
    </source>
</evidence>
<proteinExistence type="predicted"/>
<gene>
    <name evidence="2" type="ORF">EV702DRAFT_1227616</name>
</gene>
<dbReference type="SUPFAM" id="SSF101447">
    <property type="entry name" value="Formin homology 2 domain (FH2 domain)"/>
    <property type="match status" value="1"/>
</dbReference>
<keyword evidence="3" id="KW-1185">Reference proteome</keyword>
<name>A0A9P6ZU58_9AGAM</name>
<protein>
    <submittedName>
        <fullName evidence="2">Uncharacterized protein</fullName>
    </submittedName>
</protein>
<accession>A0A9P6ZU58</accession>